<reference evidence="3" key="1">
    <citation type="submission" date="2016-10" db="EMBL/GenBank/DDBJ databases">
        <authorList>
            <person name="Varghese N."/>
            <person name="Submissions S."/>
        </authorList>
    </citation>
    <scope>NUCLEOTIDE SEQUENCE [LARGE SCALE GENOMIC DNA]</scope>
    <source>
        <strain evidence="3">CGMCC 1.10218</strain>
    </source>
</reference>
<evidence type="ECO:0000259" key="1">
    <source>
        <dbReference type="Pfam" id="PF20283"/>
    </source>
</evidence>
<dbReference type="EMBL" id="FNZA01000023">
    <property type="protein sequence ID" value="SEJ85095.1"/>
    <property type="molecule type" value="Genomic_DNA"/>
</dbReference>
<dbReference type="OrthoDB" id="2786695at2"/>
<evidence type="ECO:0000313" key="2">
    <source>
        <dbReference type="EMBL" id="SEJ85095.1"/>
    </source>
</evidence>
<dbReference type="InterPro" id="IPR046913">
    <property type="entry name" value="ABC-3C_CTD7"/>
</dbReference>
<sequence>MTRDFSADASASGLGYLYQVRYALYLLFDRVKDEPDCAVSIERLDDVAFESDGTAEELLQLKHTVYPARADLADASERLWKTLRIWSLKLKAEPADVERLVLSLVSTGYASDDSAAGLLRPNRQRDETEALRRLRETARNSKSKANKLAYEAFSDLTLEQQSLLLSRVHVLDNHPNIRAVRDKLLREFRVYTPRYESLYSRLEGWWFDRVVEHLMAPDQIHTLSGRELIDHLQDLVDQLRSDALPNDFPEQLEMDESELSPQERTFVEQLKLILLNDTRIRLAIGHYYRAFQQRHKWLDEGLIFPKELSDYEAYLIGQWRTQFLIMKDNLIDPPDDRDMQRLGRQLFDQFVETTAHRPIRDRYRDTGFSKGVFHILANNLQVGWHSEFQTRLTQLMVAGAREAR</sequence>
<protein>
    <recommendedName>
        <fullName evidence="1">ABC-three component systems C-terminal domain-containing protein</fullName>
    </recommendedName>
</protein>
<dbReference type="RefSeq" id="WP_143068393.1">
    <property type="nucleotide sequence ID" value="NZ_FNZA01000023.1"/>
</dbReference>
<proteinExistence type="predicted"/>
<organism evidence="2 3">
    <name type="scientific">Deinococcus reticulitermitis</name>
    <dbReference type="NCBI Taxonomy" id="856736"/>
    <lineage>
        <taxon>Bacteria</taxon>
        <taxon>Thermotogati</taxon>
        <taxon>Deinococcota</taxon>
        <taxon>Deinococci</taxon>
        <taxon>Deinococcales</taxon>
        <taxon>Deinococcaceae</taxon>
        <taxon>Deinococcus</taxon>
    </lineage>
</organism>
<dbReference type="Pfam" id="PF20283">
    <property type="entry name" value="CTD7"/>
    <property type="match status" value="1"/>
</dbReference>
<dbReference type="Proteomes" id="UP000199223">
    <property type="component" value="Unassembled WGS sequence"/>
</dbReference>
<feature type="domain" description="ABC-three component systems C-terminal" evidence="1">
    <location>
        <begin position="266"/>
        <end position="391"/>
    </location>
</feature>
<gene>
    <name evidence="2" type="ORF">SAMN04488058_12326</name>
</gene>
<accession>A0A1H7CHC9</accession>
<dbReference type="AlphaFoldDB" id="A0A1H7CHC9"/>
<keyword evidence="3" id="KW-1185">Reference proteome</keyword>
<evidence type="ECO:0000313" key="3">
    <source>
        <dbReference type="Proteomes" id="UP000199223"/>
    </source>
</evidence>
<name>A0A1H7CHC9_9DEIO</name>
<dbReference type="STRING" id="856736.SAMN04488058_12326"/>